<gene>
    <name evidence="1" type="ORF">MONAX_5E024111</name>
</gene>
<reference evidence="1" key="1">
    <citation type="submission" date="2019-04" db="EMBL/GenBank/DDBJ databases">
        <authorList>
            <person name="Alioto T."/>
            <person name="Alioto T."/>
        </authorList>
    </citation>
    <scope>NUCLEOTIDE SEQUENCE [LARGE SCALE GENOMIC DNA]</scope>
</reference>
<keyword evidence="2" id="KW-1185">Reference proteome</keyword>
<evidence type="ECO:0000313" key="2">
    <source>
        <dbReference type="Proteomes" id="UP000335636"/>
    </source>
</evidence>
<protein>
    <submittedName>
        <fullName evidence="1">Uncharacterized protein</fullName>
    </submittedName>
</protein>
<name>A0A5E4D208_MARMO</name>
<dbReference type="Proteomes" id="UP000335636">
    <property type="component" value="Unassembled WGS sequence"/>
</dbReference>
<proteinExistence type="predicted"/>
<feature type="non-terminal residue" evidence="1">
    <location>
        <position position="55"/>
    </location>
</feature>
<accession>A0A5E4D208</accession>
<comment type="caution">
    <text evidence="1">The sequence shown here is derived from an EMBL/GenBank/DDBJ whole genome shotgun (WGS) entry which is preliminary data.</text>
</comment>
<sequence>KKDKNTGILTSNPRSIHAEIAFRQLRGINLSPNLLSHPNIASPTAQMYQSNQNEG</sequence>
<organism evidence="1 2">
    <name type="scientific">Marmota monax</name>
    <name type="common">Woodchuck</name>
    <dbReference type="NCBI Taxonomy" id="9995"/>
    <lineage>
        <taxon>Eukaryota</taxon>
        <taxon>Metazoa</taxon>
        <taxon>Chordata</taxon>
        <taxon>Craniata</taxon>
        <taxon>Vertebrata</taxon>
        <taxon>Euteleostomi</taxon>
        <taxon>Mammalia</taxon>
        <taxon>Eutheria</taxon>
        <taxon>Euarchontoglires</taxon>
        <taxon>Glires</taxon>
        <taxon>Rodentia</taxon>
        <taxon>Sciuromorpha</taxon>
        <taxon>Sciuridae</taxon>
        <taxon>Xerinae</taxon>
        <taxon>Marmotini</taxon>
        <taxon>Marmota</taxon>
    </lineage>
</organism>
<dbReference type="AlphaFoldDB" id="A0A5E4D208"/>
<feature type="non-terminal residue" evidence="1">
    <location>
        <position position="1"/>
    </location>
</feature>
<dbReference type="EMBL" id="CABDUW010002844">
    <property type="protein sequence ID" value="VTJ88177.1"/>
    <property type="molecule type" value="Genomic_DNA"/>
</dbReference>
<evidence type="ECO:0000313" key="1">
    <source>
        <dbReference type="EMBL" id="VTJ88177.1"/>
    </source>
</evidence>